<feature type="domain" description="SPRY-associated" evidence="4">
    <location>
        <begin position="71"/>
        <end position="123"/>
    </location>
</feature>
<dbReference type="Pfam" id="PF00622">
    <property type="entry name" value="SPRY"/>
    <property type="match status" value="1"/>
</dbReference>
<evidence type="ECO:0000259" key="4">
    <source>
        <dbReference type="SMART" id="SM00589"/>
    </source>
</evidence>
<dbReference type="Proteomes" id="UP000472268">
    <property type="component" value="Chromosome 7"/>
</dbReference>
<keyword evidence="2" id="KW-0472">Membrane</keyword>
<accession>A0A673TTP1</accession>
<dbReference type="InterPro" id="IPR043136">
    <property type="entry name" value="B30.2/SPRY_sf"/>
</dbReference>
<dbReference type="Pfam" id="PF13765">
    <property type="entry name" value="PRY"/>
    <property type="match status" value="1"/>
</dbReference>
<dbReference type="PRINTS" id="PR01407">
    <property type="entry name" value="BUTYPHLNCDUF"/>
</dbReference>
<evidence type="ECO:0000313" key="5">
    <source>
        <dbReference type="Ensembl" id="ENSSSUP00005012770.1"/>
    </source>
</evidence>
<dbReference type="SMART" id="SM00449">
    <property type="entry name" value="SPRY"/>
    <property type="match status" value="1"/>
</dbReference>
<evidence type="ECO:0000256" key="1">
    <source>
        <dbReference type="ARBA" id="ARBA00004167"/>
    </source>
</evidence>
<reference evidence="5" key="3">
    <citation type="submission" date="2025-09" db="UniProtKB">
        <authorList>
            <consortium name="Ensembl"/>
        </authorList>
    </citation>
    <scope>IDENTIFICATION</scope>
</reference>
<dbReference type="InterPro" id="IPR050143">
    <property type="entry name" value="TRIM/RBCC"/>
</dbReference>
<protein>
    <submittedName>
        <fullName evidence="5">Uncharacterized protein</fullName>
    </submittedName>
</protein>
<feature type="transmembrane region" description="Helical" evidence="2">
    <location>
        <begin position="34"/>
        <end position="50"/>
    </location>
</feature>
<reference evidence="5" key="2">
    <citation type="submission" date="2025-08" db="UniProtKB">
        <authorList>
            <consortium name="Ensembl"/>
        </authorList>
    </citation>
    <scope>IDENTIFICATION</scope>
</reference>
<dbReference type="SMART" id="SM00589">
    <property type="entry name" value="PRY"/>
    <property type="match status" value="1"/>
</dbReference>
<dbReference type="SUPFAM" id="SSF49899">
    <property type="entry name" value="Concanavalin A-like lectins/glucanases"/>
    <property type="match status" value="1"/>
</dbReference>
<keyword evidence="2" id="KW-1133">Transmembrane helix</keyword>
<dbReference type="Gene3D" id="2.60.120.920">
    <property type="match status" value="1"/>
</dbReference>
<reference evidence="5 6" key="1">
    <citation type="submission" date="2019-05" db="EMBL/GenBank/DDBJ databases">
        <title>A Chromosome-scale Meerkat (S. suricatta) Genome Assembly.</title>
        <authorList>
            <person name="Dudchenko O."/>
            <person name="Lieberman Aiden E."/>
            <person name="Tung J."/>
            <person name="Barreiro L.B."/>
            <person name="Clutton-Brock T.H."/>
        </authorList>
    </citation>
    <scope>NUCLEOTIDE SEQUENCE [LARGE SCALE GENOMIC DNA]</scope>
</reference>
<dbReference type="Ensembl" id="ENSSSUT00005014614.1">
    <property type="protein sequence ID" value="ENSSSUP00005012770.1"/>
    <property type="gene ID" value="ENSSSUG00005008230.1"/>
</dbReference>
<sequence length="247" mass="28903">MMTRQTGLYTNLYMNNETHKKCHREEDLNTHLSLNLWIIIIILFVFRMEYRNRGWQKTSLFPDWKKEFFQAVNVILDPATAHPALILSENNKCVTFGEKSQDLPKDPQRFHSLPCVLGHSVFTSGRFYWEVDVRNSGAWDLGICRQNVMRQGRICVKPEDGYWAIRFYNGEYWALTSPEMQLTIKEHPTRVCIFLECDDGLISFYNMTDKSHIHTFSQGSFNGSLQPFFRLWLGYSKSLTICPVPNA</sequence>
<evidence type="ECO:0000313" key="6">
    <source>
        <dbReference type="Proteomes" id="UP000472268"/>
    </source>
</evidence>
<dbReference type="CDD" id="cd15819">
    <property type="entry name" value="SPRY_PRY_BTN1_2"/>
    <property type="match status" value="1"/>
</dbReference>
<organism evidence="5 6">
    <name type="scientific">Suricata suricatta</name>
    <name type="common">Meerkat</name>
    <dbReference type="NCBI Taxonomy" id="37032"/>
    <lineage>
        <taxon>Eukaryota</taxon>
        <taxon>Metazoa</taxon>
        <taxon>Chordata</taxon>
        <taxon>Craniata</taxon>
        <taxon>Vertebrata</taxon>
        <taxon>Euteleostomi</taxon>
        <taxon>Mammalia</taxon>
        <taxon>Eutheria</taxon>
        <taxon>Laurasiatheria</taxon>
        <taxon>Carnivora</taxon>
        <taxon>Feliformia</taxon>
        <taxon>Herpestidae</taxon>
        <taxon>Suricata</taxon>
    </lineage>
</organism>
<dbReference type="InterPro" id="IPR037958">
    <property type="entry name" value="SPRY/PRY_BTN1/2"/>
</dbReference>
<dbReference type="InterPro" id="IPR013320">
    <property type="entry name" value="ConA-like_dom_sf"/>
</dbReference>
<feature type="domain" description="SPRY" evidence="3">
    <location>
        <begin position="124"/>
        <end position="245"/>
    </location>
</feature>
<dbReference type="FunFam" id="2.60.120.920:FF:000004">
    <property type="entry name" value="Butyrophilin subfamily 1 member A1"/>
    <property type="match status" value="1"/>
</dbReference>
<dbReference type="InterPro" id="IPR006574">
    <property type="entry name" value="PRY"/>
</dbReference>
<dbReference type="AlphaFoldDB" id="A0A673TTP1"/>
<dbReference type="InterPro" id="IPR003879">
    <property type="entry name" value="Butyrophylin_SPRY"/>
</dbReference>
<dbReference type="InterPro" id="IPR003877">
    <property type="entry name" value="SPRY_dom"/>
</dbReference>
<dbReference type="GO" id="GO:0016020">
    <property type="term" value="C:membrane"/>
    <property type="evidence" value="ECO:0007669"/>
    <property type="project" value="UniProtKB-SubCell"/>
</dbReference>
<evidence type="ECO:0000259" key="3">
    <source>
        <dbReference type="SMART" id="SM00449"/>
    </source>
</evidence>
<evidence type="ECO:0000256" key="2">
    <source>
        <dbReference type="SAM" id="Phobius"/>
    </source>
</evidence>
<keyword evidence="6" id="KW-1185">Reference proteome</keyword>
<comment type="subcellular location">
    <subcellularLocation>
        <location evidence="1">Membrane</location>
        <topology evidence="1">Single-pass membrane protein</topology>
    </subcellularLocation>
</comment>
<dbReference type="PANTHER" id="PTHR24103">
    <property type="entry name" value="E3 UBIQUITIN-PROTEIN LIGASE TRIM"/>
    <property type="match status" value="1"/>
</dbReference>
<proteinExistence type="predicted"/>
<keyword evidence="2" id="KW-0812">Transmembrane</keyword>
<name>A0A673TTP1_SURSU</name>